<protein>
    <submittedName>
        <fullName evidence="1">Uncharacterized protein</fullName>
    </submittedName>
</protein>
<reference evidence="1 2" key="1">
    <citation type="submission" date="2016-11" db="EMBL/GenBank/DDBJ databases">
        <authorList>
            <person name="Jaros S."/>
            <person name="Januszkiewicz K."/>
            <person name="Wedrychowicz H."/>
        </authorList>
    </citation>
    <scope>NUCLEOTIDE SEQUENCE [LARGE SCALE GENOMIC DNA]</scope>
    <source>
        <strain evidence="1 2">GAS86</strain>
    </source>
</reference>
<gene>
    <name evidence="1" type="ORF">SAMN05444168_5330</name>
</gene>
<dbReference type="Proteomes" id="UP000184693">
    <property type="component" value="Unassembled WGS sequence"/>
</dbReference>
<dbReference type="PROSITE" id="PS51257">
    <property type="entry name" value="PROKAR_LIPOPROTEIN"/>
    <property type="match status" value="1"/>
</dbReference>
<dbReference type="EMBL" id="FSRM01000002">
    <property type="protein sequence ID" value="SIO48905.1"/>
    <property type="molecule type" value="Genomic_DNA"/>
</dbReference>
<organism evidence="1 2">
    <name type="scientific">Paraburkholderia phenazinium</name>
    <dbReference type="NCBI Taxonomy" id="60549"/>
    <lineage>
        <taxon>Bacteria</taxon>
        <taxon>Pseudomonadati</taxon>
        <taxon>Pseudomonadota</taxon>
        <taxon>Betaproteobacteria</taxon>
        <taxon>Burkholderiales</taxon>
        <taxon>Burkholderiaceae</taxon>
        <taxon>Paraburkholderia</taxon>
    </lineage>
</organism>
<sequence length="348" mass="35185">MKNINRPRIAIAVTLSVLLIGCGGGGGGSSSSSTAGLSADQKAFEQFALAPNASYNVQWSLPASGTPVNGTNYLIESHASTAASPSTGTQPLNGTPSTSLAATLSVPTTFDNGRYLINGAIVVGSGSLNTASFQGTGIVVDALATDGVTVVASQLRSNLSVVPLSGAVAAAPTALAQWFNALYYNASLLSASAVWGTGSAYLQYTATEVADTYTVVDYAGSTTGNTPDPVAGGTTIAALMAAGGIVSNDDGTTYTLTNGSVSSINGVTTYVSSAVRPNLTTPTYRTFYQLNGNVYEGNFVKAGTVLGGSVYLVAAPGTSTGYTLNYSHQYQIRLNAAAVASLRTAVTF</sequence>
<dbReference type="OrthoDB" id="9093108at2"/>
<dbReference type="AlphaFoldDB" id="A0A1N6JX37"/>
<proteinExistence type="predicted"/>
<evidence type="ECO:0000313" key="2">
    <source>
        <dbReference type="Proteomes" id="UP000184693"/>
    </source>
</evidence>
<accession>A0A1N6JX37</accession>
<name>A0A1N6JX37_9BURK</name>
<evidence type="ECO:0000313" key="1">
    <source>
        <dbReference type="EMBL" id="SIO48905.1"/>
    </source>
</evidence>